<dbReference type="Proteomes" id="UP001157418">
    <property type="component" value="Unassembled WGS sequence"/>
</dbReference>
<evidence type="ECO:0000256" key="1">
    <source>
        <dbReference type="ARBA" id="ARBA00010582"/>
    </source>
</evidence>
<organism evidence="3 4">
    <name type="scientific">Lactuca virosa</name>
    <dbReference type="NCBI Taxonomy" id="75947"/>
    <lineage>
        <taxon>Eukaryota</taxon>
        <taxon>Viridiplantae</taxon>
        <taxon>Streptophyta</taxon>
        <taxon>Embryophyta</taxon>
        <taxon>Tracheophyta</taxon>
        <taxon>Spermatophyta</taxon>
        <taxon>Magnoliopsida</taxon>
        <taxon>eudicotyledons</taxon>
        <taxon>Gunneridae</taxon>
        <taxon>Pentapetalae</taxon>
        <taxon>asterids</taxon>
        <taxon>campanulids</taxon>
        <taxon>Asterales</taxon>
        <taxon>Asteraceae</taxon>
        <taxon>Cichorioideae</taxon>
        <taxon>Cichorieae</taxon>
        <taxon>Lactucinae</taxon>
        <taxon>Lactuca</taxon>
    </lineage>
</organism>
<comment type="similarity">
    <text evidence="1">Belongs to the GASA family.</text>
</comment>
<comment type="caution">
    <text evidence="3">The sequence shown here is derived from an EMBL/GenBank/DDBJ whole genome shotgun (WGS) entry which is preliminary data.</text>
</comment>
<reference evidence="3 4" key="1">
    <citation type="submission" date="2022-01" db="EMBL/GenBank/DDBJ databases">
        <authorList>
            <person name="Xiong W."/>
            <person name="Schranz E."/>
        </authorList>
    </citation>
    <scope>NUCLEOTIDE SEQUENCE [LARGE SCALE GENOMIC DNA]</scope>
</reference>
<sequence>MKLPLAALLILALVFTSSVFKSVIATTPTAASASTSVSISVSGPGRFGCNKKCELRCSRSGRRDRCLDYCGICCGKCSGCVPAGPYADKAECPCYRDMKNPKGTSKCP</sequence>
<proteinExistence type="inferred from homology"/>
<gene>
    <name evidence="3" type="ORF">LVIROSA_LOCUS8596</name>
</gene>
<name>A0AAU9M3B7_9ASTR</name>
<keyword evidence="2" id="KW-0732">Signal</keyword>
<dbReference type="PANTHER" id="PTHR23201:SF100">
    <property type="entry name" value="GIBBERELLIN REGULATED PROTEIN"/>
    <property type="match status" value="1"/>
</dbReference>
<dbReference type="Pfam" id="PF02704">
    <property type="entry name" value="GASA"/>
    <property type="match status" value="1"/>
</dbReference>
<evidence type="ECO:0000313" key="4">
    <source>
        <dbReference type="Proteomes" id="UP001157418"/>
    </source>
</evidence>
<keyword evidence="4" id="KW-1185">Reference proteome</keyword>
<protein>
    <recommendedName>
        <fullName evidence="5">Gibberellin regulated protein</fullName>
    </recommendedName>
</protein>
<dbReference type="EMBL" id="CAKMRJ010001112">
    <property type="protein sequence ID" value="CAH1421182.1"/>
    <property type="molecule type" value="Genomic_DNA"/>
</dbReference>
<feature type="signal peptide" evidence="2">
    <location>
        <begin position="1"/>
        <end position="25"/>
    </location>
</feature>
<dbReference type="AlphaFoldDB" id="A0AAU9M3B7"/>
<evidence type="ECO:0008006" key="5">
    <source>
        <dbReference type="Google" id="ProtNLM"/>
    </source>
</evidence>
<evidence type="ECO:0000313" key="3">
    <source>
        <dbReference type="EMBL" id="CAH1421182.1"/>
    </source>
</evidence>
<dbReference type="InterPro" id="IPR003854">
    <property type="entry name" value="GASA"/>
</dbReference>
<accession>A0AAU9M3B7</accession>
<dbReference type="PANTHER" id="PTHR23201">
    <property type="entry name" value="EXTENSIN, PROLINE-RICH PROTEIN"/>
    <property type="match status" value="1"/>
</dbReference>
<evidence type="ECO:0000256" key="2">
    <source>
        <dbReference type="SAM" id="SignalP"/>
    </source>
</evidence>
<feature type="chain" id="PRO_5043617024" description="Gibberellin regulated protein" evidence="2">
    <location>
        <begin position="26"/>
        <end position="108"/>
    </location>
</feature>